<dbReference type="InterPro" id="IPR050400">
    <property type="entry name" value="Bact_Cytoskel_RodZ"/>
</dbReference>
<dbReference type="STRING" id="1088869.GMO_12910"/>
<dbReference type="Gene3D" id="1.10.260.40">
    <property type="entry name" value="lambda repressor-like DNA-binding domains"/>
    <property type="match status" value="1"/>
</dbReference>
<dbReference type="PANTHER" id="PTHR34475:SF1">
    <property type="entry name" value="CYTOSKELETON PROTEIN RODZ"/>
    <property type="match status" value="1"/>
</dbReference>
<dbReference type="eggNOG" id="COG1426">
    <property type="taxonomic scope" value="Bacteria"/>
</dbReference>
<dbReference type="GO" id="GO:0003677">
    <property type="term" value="F:DNA binding"/>
    <property type="evidence" value="ECO:0007669"/>
    <property type="project" value="InterPro"/>
</dbReference>
<evidence type="ECO:0000313" key="4">
    <source>
        <dbReference type="EMBL" id="EHH68521.1"/>
    </source>
</evidence>
<dbReference type="Proteomes" id="UP000004949">
    <property type="component" value="Unassembled WGS sequence"/>
</dbReference>
<dbReference type="AlphaFoldDB" id="G6XI81"/>
<feature type="compositionally biased region" description="Low complexity" evidence="1">
    <location>
        <begin position="241"/>
        <end position="253"/>
    </location>
</feature>
<feature type="compositionally biased region" description="Low complexity" evidence="1">
    <location>
        <begin position="362"/>
        <end position="375"/>
    </location>
</feature>
<dbReference type="PANTHER" id="PTHR34475">
    <property type="match status" value="1"/>
</dbReference>
<dbReference type="Pfam" id="PF13464">
    <property type="entry name" value="RodZ_C"/>
    <property type="match status" value="1"/>
</dbReference>
<protein>
    <recommendedName>
        <fullName evidence="3">Cytoskeleton protein RodZ-like C-terminal domain-containing protein</fullName>
    </recommendedName>
</protein>
<proteinExistence type="predicted"/>
<feature type="compositionally biased region" description="Polar residues" evidence="1">
    <location>
        <begin position="184"/>
        <end position="200"/>
    </location>
</feature>
<feature type="region of interest" description="Disordered" evidence="1">
    <location>
        <begin position="348"/>
        <end position="417"/>
    </location>
</feature>
<dbReference type="PATRIC" id="fig|1088869.3.peg.1293"/>
<keyword evidence="2" id="KW-0812">Transmembrane</keyword>
<dbReference type="Pfam" id="PF13413">
    <property type="entry name" value="HTH_25"/>
    <property type="match status" value="1"/>
</dbReference>
<feature type="domain" description="Cytoskeleton protein RodZ-like C-terminal" evidence="3">
    <location>
        <begin position="262"/>
        <end position="329"/>
    </location>
</feature>
<reference evidence="4 5" key="1">
    <citation type="submission" date="2011-10" db="EMBL/GenBank/DDBJ databases">
        <title>Genome sequence of Gluconobacter morbifer G707, isolated from Drosophila gut.</title>
        <authorList>
            <person name="Lee W.-J."/>
            <person name="Kim E.-K."/>
        </authorList>
    </citation>
    <scope>NUCLEOTIDE SEQUENCE [LARGE SCALE GENOMIC DNA]</scope>
    <source>
        <strain evidence="4 5">G707</strain>
    </source>
</reference>
<accession>G6XI81</accession>
<evidence type="ECO:0000256" key="2">
    <source>
        <dbReference type="SAM" id="Phobius"/>
    </source>
</evidence>
<evidence type="ECO:0000256" key="1">
    <source>
        <dbReference type="SAM" id="MobiDB-lite"/>
    </source>
</evidence>
<feature type="transmembrane region" description="Helical" evidence="2">
    <location>
        <begin position="106"/>
        <end position="127"/>
    </location>
</feature>
<evidence type="ECO:0000313" key="5">
    <source>
        <dbReference type="Proteomes" id="UP000004949"/>
    </source>
</evidence>
<keyword evidence="5" id="KW-1185">Reference proteome</keyword>
<dbReference type="InterPro" id="IPR025194">
    <property type="entry name" value="RodZ-like_C"/>
</dbReference>
<dbReference type="InterPro" id="IPR010982">
    <property type="entry name" value="Lambda_DNA-bd_dom_sf"/>
</dbReference>
<keyword evidence="2" id="KW-1133">Transmembrane helix</keyword>
<dbReference type="EMBL" id="AGQV01000002">
    <property type="protein sequence ID" value="EHH68521.1"/>
    <property type="molecule type" value="Genomic_DNA"/>
</dbReference>
<evidence type="ECO:0000259" key="3">
    <source>
        <dbReference type="Pfam" id="PF13464"/>
    </source>
</evidence>
<keyword evidence="2" id="KW-0472">Membrane</keyword>
<comment type="caution">
    <text evidence="4">The sequence shown here is derived from an EMBL/GenBank/DDBJ whole genome shotgun (WGS) entry which is preliminary data.</text>
</comment>
<sequence length="417" mass="43472">MMPLRSDQPSVGTVLRLRREELGWQIGDVAQWLKIRPKLLVALEADDLRALPGVAYAVGFLRTYATAMDLDADALVARFRRESRGQASPKTELVFPQPEGDRGVPVGLLVGVGLAVVVVAYVGWYRFTAHDIPATRHAPPVAELMPGAATPATTSPQVASVMPGRAPSLRPDDVLPASRPTVPQVPSNSEGPVQQEASSVPSPPVAGEVTENEGPPGSSADPVPSEKSDFQDAQAPTTENAPASEPAASLPPAVPAGSVVVRTLAPVWMQVKDKDGHVVLSRLLKAGESWQGDSNAEPFHMSFGNAGGVVLSADGTTSAPLGRAGEVRRNVEVTEDAIRTGVFGRGVALPVQPSAPTPTDISPDASPSEAESSGGEPPPASFVPHVTPQPRKAAAPSENVSADDLNARQLEQSSPSH</sequence>
<gene>
    <name evidence="4" type="ORF">GMO_12910</name>
</gene>
<organism evidence="4 5">
    <name type="scientific">Gluconobacter morbifer G707</name>
    <dbReference type="NCBI Taxonomy" id="1088869"/>
    <lineage>
        <taxon>Bacteria</taxon>
        <taxon>Pseudomonadati</taxon>
        <taxon>Pseudomonadota</taxon>
        <taxon>Alphaproteobacteria</taxon>
        <taxon>Acetobacterales</taxon>
        <taxon>Acetobacteraceae</taxon>
        <taxon>Gluconobacter</taxon>
    </lineage>
</organism>
<feature type="region of interest" description="Disordered" evidence="1">
    <location>
        <begin position="145"/>
        <end position="253"/>
    </location>
</feature>
<name>G6XI81_9PROT</name>